<organism evidence="12 13">
    <name type="scientific">Streptomyces bohaiensis</name>
    <dbReference type="NCBI Taxonomy" id="1431344"/>
    <lineage>
        <taxon>Bacteria</taxon>
        <taxon>Bacillati</taxon>
        <taxon>Actinomycetota</taxon>
        <taxon>Actinomycetes</taxon>
        <taxon>Kitasatosporales</taxon>
        <taxon>Streptomycetaceae</taxon>
        <taxon>Streptomyces</taxon>
    </lineage>
</organism>
<dbReference type="PIRSF" id="PIRSF006485">
    <property type="entry name" value="GTP-binding_EngA"/>
    <property type="match status" value="1"/>
</dbReference>
<evidence type="ECO:0000256" key="6">
    <source>
        <dbReference type="ARBA" id="ARBA00023134"/>
    </source>
</evidence>
<accession>A0ABX1CF02</accession>
<evidence type="ECO:0000256" key="5">
    <source>
        <dbReference type="ARBA" id="ARBA00022741"/>
    </source>
</evidence>
<dbReference type="InterPro" id="IPR031166">
    <property type="entry name" value="G_ENGA"/>
</dbReference>
<feature type="binding site" evidence="8">
    <location>
        <begin position="279"/>
        <end position="283"/>
    </location>
    <ligand>
        <name>GTP</name>
        <dbReference type="ChEBI" id="CHEBI:37565"/>
        <label>2</label>
    </ligand>
</feature>
<protein>
    <recommendedName>
        <fullName evidence="2 8">GTPase Der</fullName>
    </recommendedName>
    <alternativeName>
        <fullName evidence="7 8">GTP-binding protein EngA</fullName>
    </alternativeName>
</protein>
<dbReference type="NCBIfam" id="TIGR00231">
    <property type="entry name" value="small_GTP"/>
    <property type="match status" value="2"/>
</dbReference>
<keyword evidence="3 8" id="KW-0690">Ribosome biogenesis</keyword>
<dbReference type="CDD" id="cd01894">
    <property type="entry name" value="EngA1"/>
    <property type="match status" value="1"/>
</dbReference>
<keyword evidence="13" id="KW-1185">Reference proteome</keyword>
<dbReference type="PROSITE" id="PS51712">
    <property type="entry name" value="G_ENGA"/>
    <property type="match status" value="2"/>
</dbReference>
<reference evidence="12 13" key="1">
    <citation type="submission" date="2020-03" db="EMBL/GenBank/DDBJ databases">
        <title>Draft genome of Streptomyces sp. ventii, isolated from the Axial Seamount in the Pacific Ocean, and resequencing of the two type strains Streptomyces lonarensis strain NCL 716 and Streptomyces bohaiensis strain 11A07.</title>
        <authorList>
            <person name="Loughran R.M."/>
            <person name="Pfannmuller K.M."/>
            <person name="Wasson B.J."/>
            <person name="Deadmond M.C."/>
            <person name="Paddock B.E."/>
            <person name="Koyack M.J."/>
            <person name="Gallegos D.A."/>
            <person name="Mitchell E.A."/>
            <person name="Ushijima B."/>
            <person name="Saw J.H."/>
            <person name="Mcphail K.L."/>
            <person name="Videau P."/>
        </authorList>
    </citation>
    <scope>NUCLEOTIDE SEQUENCE [LARGE SCALE GENOMIC DNA]</scope>
    <source>
        <strain evidence="12 13">11A07</strain>
    </source>
</reference>
<dbReference type="EMBL" id="JAAVJC010000212">
    <property type="protein sequence ID" value="NJQ16916.1"/>
    <property type="molecule type" value="Genomic_DNA"/>
</dbReference>
<comment type="subunit">
    <text evidence="8">Associates with the 50S ribosomal subunit.</text>
</comment>
<proteinExistence type="inferred from homology"/>
<evidence type="ECO:0000256" key="1">
    <source>
        <dbReference type="ARBA" id="ARBA00008279"/>
    </source>
</evidence>
<feature type="domain" description="EngA-type G" evidence="11">
    <location>
        <begin position="51"/>
        <end position="214"/>
    </location>
</feature>
<dbReference type="Gene3D" id="3.30.300.20">
    <property type="match status" value="1"/>
</dbReference>
<dbReference type="HAMAP" id="MF_00195">
    <property type="entry name" value="GTPase_Der"/>
    <property type="match status" value="1"/>
</dbReference>
<dbReference type="Pfam" id="PF01926">
    <property type="entry name" value="MMR_HSR1"/>
    <property type="match status" value="2"/>
</dbReference>
<dbReference type="InterPro" id="IPR006073">
    <property type="entry name" value="GTP-bd"/>
</dbReference>
<feature type="binding site" evidence="8">
    <location>
        <begin position="344"/>
        <end position="347"/>
    </location>
    <ligand>
        <name>GTP</name>
        <dbReference type="ChEBI" id="CHEBI:37565"/>
        <label>2</label>
    </ligand>
</feature>
<evidence type="ECO:0000256" key="2">
    <source>
        <dbReference type="ARBA" id="ARBA00020953"/>
    </source>
</evidence>
<dbReference type="InterPro" id="IPR015946">
    <property type="entry name" value="KH_dom-like_a/b"/>
</dbReference>
<evidence type="ECO:0000256" key="7">
    <source>
        <dbReference type="ARBA" id="ARBA00032345"/>
    </source>
</evidence>
<dbReference type="RefSeq" id="WP_168089618.1">
    <property type="nucleotide sequence ID" value="NZ_BHZH01000145.1"/>
</dbReference>
<comment type="similarity">
    <text evidence="1 8 9 10">Belongs to the TRAFAC class TrmE-Era-EngA-EngB-Septin-like GTPase superfamily. EngA (Der) GTPase family.</text>
</comment>
<keyword evidence="6 8" id="KW-0342">GTP-binding</keyword>
<dbReference type="NCBIfam" id="NF002828">
    <property type="entry name" value="PRK03003.1"/>
    <property type="match status" value="1"/>
</dbReference>
<keyword evidence="5 8" id="KW-0547">Nucleotide-binding</keyword>
<dbReference type="PANTHER" id="PTHR43834">
    <property type="entry name" value="GTPASE DER"/>
    <property type="match status" value="1"/>
</dbReference>
<dbReference type="Gene3D" id="3.40.50.300">
    <property type="entry name" value="P-loop containing nucleotide triphosphate hydrolases"/>
    <property type="match status" value="2"/>
</dbReference>
<evidence type="ECO:0000256" key="8">
    <source>
        <dbReference type="HAMAP-Rule" id="MF_00195"/>
    </source>
</evidence>
<comment type="function">
    <text evidence="8 10">GTPase that plays an essential role in the late steps of ribosome biogenesis.</text>
</comment>
<evidence type="ECO:0000256" key="9">
    <source>
        <dbReference type="PROSITE-ProRule" id="PRU01049"/>
    </source>
</evidence>
<comment type="caution">
    <text evidence="12">The sequence shown here is derived from an EMBL/GenBank/DDBJ whole genome shotgun (WGS) entry which is preliminary data.</text>
</comment>
<evidence type="ECO:0000259" key="11">
    <source>
        <dbReference type="PROSITE" id="PS51712"/>
    </source>
</evidence>
<evidence type="ECO:0000256" key="4">
    <source>
        <dbReference type="ARBA" id="ARBA00022737"/>
    </source>
</evidence>
<evidence type="ECO:0000313" key="12">
    <source>
        <dbReference type="EMBL" id="NJQ16916.1"/>
    </source>
</evidence>
<evidence type="ECO:0000256" key="10">
    <source>
        <dbReference type="RuleBase" id="RU004481"/>
    </source>
</evidence>
<dbReference type="CDD" id="cd01895">
    <property type="entry name" value="EngA2"/>
    <property type="match status" value="1"/>
</dbReference>
<gene>
    <name evidence="8" type="primary">der</name>
    <name evidence="12" type="ORF">HCN52_18740</name>
</gene>
<dbReference type="NCBIfam" id="TIGR03594">
    <property type="entry name" value="GTPase_EngA"/>
    <property type="match status" value="1"/>
</dbReference>
<feature type="binding site" evidence="8">
    <location>
        <begin position="232"/>
        <end position="239"/>
    </location>
    <ligand>
        <name>GTP</name>
        <dbReference type="ChEBI" id="CHEBI:37565"/>
        <label>2</label>
    </ligand>
</feature>
<feature type="binding site" evidence="8">
    <location>
        <begin position="104"/>
        <end position="108"/>
    </location>
    <ligand>
        <name>GTP</name>
        <dbReference type="ChEBI" id="CHEBI:37565"/>
        <label>1</label>
    </ligand>
</feature>
<dbReference type="InterPro" id="IPR032859">
    <property type="entry name" value="KH_dom-like"/>
</dbReference>
<dbReference type="InterPro" id="IPR005225">
    <property type="entry name" value="Small_GTP-bd"/>
</dbReference>
<dbReference type="InterPro" id="IPR016484">
    <property type="entry name" value="GTPase_Der"/>
</dbReference>
<name>A0ABX1CF02_9ACTN</name>
<feature type="domain" description="EngA-type G" evidence="11">
    <location>
        <begin position="226"/>
        <end position="399"/>
    </location>
</feature>
<dbReference type="InterPro" id="IPR027417">
    <property type="entry name" value="P-loop_NTPase"/>
</dbReference>
<evidence type="ECO:0000256" key="3">
    <source>
        <dbReference type="ARBA" id="ARBA00022517"/>
    </source>
</evidence>
<dbReference type="InterPro" id="IPR003593">
    <property type="entry name" value="AAA+_ATPase"/>
</dbReference>
<dbReference type="SUPFAM" id="SSF52540">
    <property type="entry name" value="P-loop containing nucleoside triphosphate hydrolases"/>
    <property type="match status" value="2"/>
</dbReference>
<evidence type="ECO:0000313" key="13">
    <source>
        <dbReference type="Proteomes" id="UP000727056"/>
    </source>
</evidence>
<dbReference type="SMART" id="SM00382">
    <property type="entry name" value="AAA"/>
    <property type="match status" value="2"/>
</dbReference>
<feature type="binding site" evidence="8">
    <location>
        <begin position="166"/>
        <end position="169"/>
    </location>
    <ligand>
        <name>GTP</name>
        <dbReference type="ChEBI" id="CHEBI:37565"/>
        <label>1</label>
    </ligand>
</feature>
<sequence>MRDHEQPEAGTDHGALDEAEYTEFMRLAQEEGFDAEEVDGELAAAGAGPLPVLAVVGRPNVGKSTLVNRILGRREAVVEDRPGVTRDRVSYEAEWAGRRFKVVDTGGWEQDVLGIDASVAAQAEFAISTADAVVFVVDAVVGPTDTDTAVVRLLRKSGKPVVLCANKVDGPSTEADATYLWSLGLGEPHPVSALHGRGTGDMLDAVLEALPDAPPETFATVTGGPRRIALIGRPNVGKSSLLNKVAGEERVVVNEEAGTTRDPVDELIELGDRIWKFVDTAGIRRRVHLQEGADYYASLRTAAALEKAEAAVVLIDVTEPISVQDTRIISMAVDAGRALVIAYNKWDTLDEERRFYLEREIERDLVQVQWAPRVNVSARTGRHMEKLVPALETALAGWESRVPTGKLNAFLGELVASHPHPVRGGKQPRILFGTQAGTRPPRFVLFASGFLEAGYRRFVERRLREEFGFAGTPIQVSVRVREKRGAKRK</sequence>
<dbReference type="Pfam" id="PF14714">
    <property type="entry name" value="KH_dom-like"/>
    <property type="match status" value="1"/>
</dbReference>
<dbReference type="PANTHER" id="PTHR43834:SF6">
    <property type="entry name" value="GTPASE DER"/>
    <property type="match status" value="1"/>
</dbReference>
<dbReference type="Proteomes" id="UP000727056">
    <property type="component" value="Unassembled WGS sequence"/>
</dbReference>
<keyword evidence="4 10" id="KW-0677">Repeat</keyword>
<dbReference type="PRINTS" id="PR00326">
    <property type="entry name" value="GTP1OBG"/>
</dbReference>
<feature type="binding site" evidence="8">
    <location>
        <begin position="57"/>
        <end position="64"/>
    </location>
    <ligand>
        <name>GTP</name>
        <dbReference type="ChEBI" id="CHEBI:37565"/>
        <label>1</label>
    </ligand>
</feature>